<accession>A0ABX1HD29</accession>
<dbReference type="Proteomes" id="UP000717634">
    <property type="component" value="Unassembled WGS sequence"/>
</dbReference>
<name>A0ABX1HD29_9BACT</name>
<evidence type="ECO:0000256" key="1">
    <source>
        <dbReference type="SAM" id="MobiDB-lite"/>
    </source>
</evidence>
<gene>
    <name evidence="2" type="ORF">HBN54_000656</name>
</gene>
<keyword evidence="3" id="KW-1185">Reference proteome</keyword>
<sequence length="70" mass="7370">MPRSTAASRPAHAPAALPESSLPADEPPAAARPGEAKEVQLLSTPVLRVGEYEVGDGYCPRLHGHPGIRY</sequence>
<proteinExistence type="predicted"/>
<evidence type="ECO:0000313" key="2">
    <source>
        <dbReference type="EMBL" id="NKI88077.1"/>
    </source>
</evidence>
<dbReference type="EMBL" id="JAAVTK010000001">
    <property type="protein sequence ID" value="NKI88077.1"/>
    <property type="molecule type" value="Genomic_DNA"/>
</dbReference>
<dbReference type="RefSeq" id="WP_168671693.1">
    <property type="nucleotide sequence ID" value="NZ_JAAVTK010000001.1"/>
</dbReference>
<comment type="caution">
    <text evidence="2">The sequence shown here is derived from an EMBL/GenBank/DDBJ whole genome shotgun (WGS) entry which is preliminary data.</text>
</comment>
<feature type="compositionally biased region" description="Low complexity" evidence="1">
    <location>
        <begin position="1"/>
        <end position="24"/>
    </location>
</feature>
<protein>
    <recommendedName>
        <fullName evidence="4">AraC family transcriptional regulator</fullName>
    </recommendedName>
</protein>
<feature type="region of interest" description="Disordered" evidence="1">
    <location>
        <begin position="1"/>
        <end position="37"/>
    </location>
</feature>
<evidence type="ECO:0008006" key="4">
    <source>
        <dbReference type="Google" id="ProtNLM"/>
    </source>
</evidence>
<evidence type="ECO:0000313" key="3">
    <source>
        <dbReference type="Proteomes" id="UP000717634"/>
    </source>
</evidence>
<reference evidence="2 3" key="1">
    <citation type="submission" date="2020-03" db="EMBL/GenBank/DDBJ databases">
        <title>Genomic Encyclopedia of Type Strains, Phase IV (KMG-V): Genome sequencing to study the core and pangenomes of soil and plant-associated prokaryotes.</title>
        <authorList>
            <person name="Whitman W."/>
        </authorList>
    </citation>
    <scope>NUCLEOTIDE SEQUENCE [LARGE SCALE GENOMIC DNA]</scope>
    <source>
        <strain evidence="2 3">1B</strain>
    </source>
</reference>
<organism evidence="2 3">
    <name type="scientific">Hymenobacter artigasi</name>
    <dbReference type="NCBI Taxonomy" id="2719616"/>
    <lineage>
        <taxon>Bacteria</taxon>
        <taxon>Pseudomonadati</taxon>
        <taxon>Bacteroidota</taxon>
        <taxon>Cytophagia</taxon>
        <taxon>Cytophagales</taxon>
        <taxon>Hymenobacteraceae</taxon>
        <taxon>Hymenobacter</taxon>
    </lineage>
</organism>